<organism evidence="2 3">
    <name type="scientific">Zostera marina</name>
    <name type="common">Eelgrass</name>
    <dbReference type="NCBI Taxonomy" id="29655"/>
    <lineage>
        <taxon>Eukaryota</taxon>
        <taxon>Viridiplantae</taxon>
        <taxon>Streptophyta</taxon>
        <taxon>Embryophyta</taxon>
        <taxon>Tracheophyta</taxon>
        <taxon>Spermatophyta</taxon>
        <taxon>Magnoliopsida</taxon>
        <taxon>Liliopsida</taxon>
        <taxon>Zosteraceae</taxon>
        <taxon>Zostera</taxon>
    </lineage>
</organism>
<sequence length="92" mass="10430">MRERFMEYKQKKKHFHLLFMVFFIFSLPAVQGRKQLLSSGQDKQELLYLKTKHSFQNTSVTTLNLTTASTLKTSKVGGVRVMGSVPSPGVGH</sequence>
<keyword evidence="3" id="KW-1185">Reference proteome</keyword>
<proteinExistence type="predicted"/>
<keyword evidence="1" id="KW-0732">Signal</keyword>
<evidence type="ECO:0000313" key="2">
    <source>
        <dbReference type="EMBL" id="KMZ66894.1"/>
    </source>
</evidence>
<gene>
    <name evidence="2" type="ORF">ZOSMA_283G00170</name>
</gene>
<evidence type="ECO:0000256" key="1">
    <source>
        <dbReference type="SAM" id="SignalP"/>
    </source>
</evidence>
<dbReference type="AlphaFoldDB" id="A0A0K9PD29"/>
<name>A0A0K9PD29_ZOSMR</name>
<dbReference type="EMBL" id="LFYR01000940">
    <property type="protein sequence ID" value="KMZ66894.1"/>
    <property type="molecule type" value="Genomic_DNA"/>
</dbReference>
<feature type="chain" id="PRO_5005527869" evidence="1">
    <location>
        <begin position="33"/>
        <end position="92"/>
    </location>
</feature>
<comment type="caution">
    <text evidence="2">The sequence shown here is derived from an EMBL/GenBank/DDBJ whole genome shotgun (WGS) entry which is preliminary data.</text>
</comment>
<dbReference type="Proteomes" id="UP000036987">
    <property type="component" value="Unassembled WGS sequence"/>
</dbReference>
<protein>
    <submittedName>
        <fullName evidence="2">Uncharacterized protein</fullName>
    </submittedName>
</protein>
<feature type="signal peptide" evidence="1">
    <location>
        <begin position="1"/>
        <end position="32"/>
    </location>
</feature>
<accession>A0A0K9PD29</accession>
<evidence type="ECO:0000313" key="3">
    <source>
        <dbReference type="Proteomes" id="UP000036987"/>
    </source>
</evidence>
<reference evidence="3" key="1">
    <citation type="journal article" date="2016" name="Nature">
        <title>The genome of the seagrass Zostera marina reveals angiosperm adaptation to the sea.</title>
        <authorList>
            <person name="Olsen J.L."/>
            <person name="Rouze P."/>
            <person name="Verhelst B."/>
            <person name="Lin Y.-C."/>
            <person name="Bayer T."/>
            <person name="Collen J."/>
            <person name="Dattolo E."/>
            <person name="De Paoli E."/>
            <person name="Dittami S."/>
            <person name="Maumus F."/>
            <person name="Michel G."/>
            <person name="Kersting A."/>
            <person name="Lauritano C."/>
            <person name="Lohaus R."/>
            <person name="Toepel M."/>
            <person name="Tonon T."/>
            <person name="Vanneste K."/>
            <person name="Amirebrahimi M."/>
            <person name="Brakel J."/>
            <person name="Bostroem C."/>
            <person name="Chovatia M."/>
            <person name="Grimwood J."/>
            <person name="Jenkins J.W."/>
            <person name="Jueterbock A."/>
            <person name="Mraz A."/>
            <person name="Stam W.T."/>
            <person name="Tice H."/>
            <person name="Bornberg-Bauer E."/>
            <person name="Green P.J."/>
            <person name="Pearson G.A."/>
            <person name="Procaccini G."/>
            <person name="Duarte C.M."/>
            <person name="Schmutz J."/>
            <person name="Reusch T.B.H."/>
            <person name="Van de Peer Y."/>
        </authorList>
    </citation>
    <scope>NUCLEOTIDE SEQUENCE [LARGE SCALE GENOMIC DNA]</scope>
    <source>
        <strain evidence="3">cv. Finnish</strain>
    </source>
</reference>